<dbReference type="EMBL" id="CM017642">
    <property type="protein sequence ID" value="TYJ26436.1"/>
    <property type="molecule type" value="Genomic_DNA"/>
</dbReference>
<feature type="region of interest" description="Disordered" evidence="1">
    <location>
        <begin position="20"/>
        <end position="43"/>
    </location>
</feature>
<evidence type="ECO:0000313" key="2">
    <source>
        <dbReference type="EMBL" id="TYJ26436.1"/>
    </source>
</evidence>
<organism evidence="2 3">
    <name type="scientific">Gossypium mustelinum</name>
    <name type="common">Cotton</name>
    <name type="synonym">Gossypium caicoense</name>
    <dbReference type="NCBI Taxonomy" id="34275"/>
    <lineage>
        <taxon>Eukaryota</taxon>
        <taxon>Viridiplantae</taxon>
        <taxon>Streptophyta</taxon>
        <taxon>Embryophyta</taxon>
        <taxon>Tracheophyta</taxon>
        <taxon>Spermatophyta</taxon>
        <taxon>Magnoliopsida</taxon>
        <taxon>eudicotyledons</taxon>
        <taxon>Gunneridae</taxon>
        <taxon>Pentapetalae</taxon>
        <taxon>rosids</taxon>
        <taxon>malvids</taxon>
        <taxon>Malvales</taxon>
        <taxon>Malvaceae</taxon>
        <taxon>Malvoideae</taxon>
        <taxon>Gossypium</taxon>
    </lineage>
</organism>
<reference evidence="2 3" key="1">
    <citation type="submission" date="2019-07" db="EMBL/GenBank/DDBJ databases">
        <title>WGS assembly of Gossypium mustelinum.</title>
        <authorList>
            <person name="Chen Z.J."/>
            <person name="Sreedasyam A."/>
            <person name="Ando A."/>
            <person name="Song Q."/>
            <person name="De L."/>
            <person name="Hulse-Kemp A."/>
            <person name="Ding M."/>
            <person name="Ye W."/>
            <person name="Kirkbride R."/>
            <person name="Jenkins J."/>
            <person name="Plott C."/>
            <person name="Lovell J."/>
            <person name="Lin Y.-M."/>
            <person name="Vaughn R."/>
            <person name="Liu B."/>
            <person name="Li W."/>
            <person name="Simpson S."/>
            <person name="Scheffler B."/>
            <person name="Saski C."/>
            <person name="Grover C."/>
            <person name="Hu G."/>
            <person name="Conover J."/>
            <person name="Carlson J."/>
            <person name="Shu S."/>
            <person name="Boston L."/>
            <person name="Williams M."/>
            <person name="Peterson D."/>
            <person name="Mcgee K."/>
            <person name="Jones D."/>
            <person name="Wendel J."/>
            <person name="Stelly D."/>
            <person name="Grimwood J."/>
            <person name="Schmutz J."/>
        </authorList>
    </citation>
    <scope>NUCLEOTIDE SEQUENCE [LARGE SCALE GENOMIC DNA]</scope>
    <source>
        <strain evidence="2">1408120.09</strain>
    </source>
</reference>
<accession>A0A5D2YKA4</accession>
<dbReference type="AlphaFoldDB" id="A0A5D2YKA4"/>
<dbReference type="Proteomes" id="UP000323597">
    <property type="component" value="Chromosome A07"/>
</dbReference>
<evidence type="ECO:0000313" key="3">
    <source>
        <dbReference type="Proteomes" id="UP000323597"/>
    </source>
</evidence>
<keyword evidence="3" id="KW-1185">Reference proteome</keyword>
<feature type="compositionally biased region" description="Polar residues" evidence="1">
    <location>
        <begin position="29"/>
        <end position="43"/>
    </location>
</feature>
<sequence length="43" mass="4530">MRTSTAPKLAFISAMASTGPRDPCAFGSEEQTPIGSTPNDWCV</sequence>
<proteinExistence type="predicted"/>
<protein>
    <submittedName>
        <fullName evidence="2">Uncharacterized protein</fullName>
    </submittedName>
</protein>
<name>A0A5D2YKA4_GOSMU</name>
<gene>
    <name evidence="2" type="ORF">E1A91_A07G119700v1</name>
</gene>
<evidence type="ECO:0000256" key="1">
    <source>
        <dbReference type="SAM" id="MobiDB-lite"/>
    </source>
</evidence>